<dbReference type="EC" id="3.1.1.61" evidence="2"/>
<keyword evidence="1 5" id="KW-0378">Hydrolase</keyword>
<dbReference type="CDD" id="cd16432">
    <property type="entry name" value="CheB_Rec"/>
    <property type="match status" value="1"/>
</dbReference>
<name>A0A3B1C171_9ZZZZ</name>
<evidence type="ECO:0000259" key="4">
    <source>
        <dbReference type="PROSITE" id="PS50122"/>
    </source>
</evidence>
<dbReference type="Gene3D" id="3.40.50.180">
    <property type="entry name" value="Methylesterase CheB, C-terminal domain"/>
    <property type="match status" value="1"/>
</dbReference>
<dbReference type="PROSITE" id="PS50122">
    <property type="entry name" value="CHEB"/>
    <property type="match status" value="1"/>
</dbReference>
<dbReference type="GO" id="GO:0000156">
    <property type="term" value="F:phosphorelay response regulator activity"/>
    <property type="evidence" value="ECO:0007669"/>
    <property type="project" value="InterPro"/>
</dbReference>
<dbReference type="InterPro" id="IPR035909">
    <property type="entry name" value="CheB_C"/>
</dbReference>
<evidence type="ECO:0000256" key="2">
    <source>
        <dbReference type="ARBA" id="ARBA00039140"/>
    </source>
</evidence>
<accession>A0A3B1C171</accession>
<comment type="catalytic activity">
    <reaction evidence="3">
        <text>[protein]-L-glutamate 5-O-methyl ester + H2O = L-glutamyl-[protein] + methanol + H(+)</text>
        <dbReference type="Rhea" id="RHEA:23236"/>
        <dbReference type="Rhea" id="RHEA-COMP:10208"/>
        <dbReference type="Rhea" id="RHEA-COMP:10311"/>
        <dbReference type="ChEBI" id="CHEBI:15377"/>
        <dbReference type="ChEBI" id="CHEBI:15378"/>
        <dbReference type="ChEBI" id="CHEBI:17790"/>
        <dbReference type="ChEBI" id="CHEBI:29973"/>
        <dbReference type="ChEBI" id="CHEBI:82795"/>
        <dbReference type="EC" id="3.1.1.61"/>
    </reaction>
</comment>
<evidence type="ECO:0000256" key="3">
    <source>
        <dbReference type="ARBA" id="ARBA00048267"/>
    </source>
</evidence>
<dbReference type="PANTHER" id="PTHR42872:SF6">
    <property type="entry name" value="PROTEIN-GLUTAMATE METHYLESTERASE_PROTEIN-GLUTAMINE GLUTAMINASE"/>
    <property type="match status" value="1"/>
</dbReference>
<reference evidence="5" key="1">
    <citation type="submission" date="2018-06" db="EMBL/GenBank/DDBJ databases">
        <authorList>
            <person name="Zhirakovskaya E."/>
        </authorList>
    </citation>
    <scope>NUCLEOTIDE SEQUENCE</scope>
</reference>
<dbReference type="Pfam" id="PF01339">
    <property type="entry name" value="CheB_methylest"/>
    <property type="match status" value="1"/>
</dbReference>
<organism evidence="5">
    <name type="scientific">hydrothermal vent metagenome</name>
    <dbReference type="NCBI Taxonomy" id="652676"/>
    <lineage>
        <taxon>unclassified sequences</taxon>
        <taxon>metagenomes</taxon>
        <taxon>ecological metagenomes</taxon>
    </lineage>
</organism>
<dbReference type="GO" id="GO:0006935">
    <property type="term" value="P:chemotaxis"/>
    <property type="evidence" value="ECO:0007669"/>
    <property type="project" value="InterPro"/>
</dbReference>
<proteinExistence type="predicted"/>
<dbReference type="GO" id="GO:0005737">
    <property type="term" value="C:cytoplasm"/>
    <property type="evidence" value="ECO:0007669"/>
    <property type="project" value="InterPro"/>
</dbReference>
<dbReference type="EMBL" id="UOGC01000127">
    <property type="protein sequence ID" value="VAX21842.1"/>
    <property type="molecule type" value="Genomic_DNA"/>
</dbReference>
<gene>
    <name evidence="5" type="ORF">MNBD_NITROSPINAE01-279</name>
</gene>
<dbReference type="AlphaFoldDB" id="A0A3B1C171"/>
<dbReference type="GO" id="GO:0008984">
    <property type="term" value="F:protein-glutamate methylesterase activity"/>
    <property type="evidence" value="ECO:0007669"/>
    <property type="project" value="UniProtKB-EC"/>
</dbReference>
<sequence>GPKALSNMLPELTTKTSDPIFIVQHMPPKFTESLAKSLDKKCEHTVIEAKNNDLVQNNYAYIAPGGRHLLLRKGAGDEVFTYITDQPPENGCRPSVDILFRSAATVYGGDAIAIVLTGMGSDGAKGLAPLVRKGVHVMVQDEKTSVVWGMPGSAVAAGCVDDVLPLQDIPKAVESVIKRKKG</sequence>
<dbReference type="PANTHER" id="PTHR42872">
    <property type="entry name" value="PROTEIN-GLUTAMATE METHYLESTERASE/PROTEIN-GLUTAMINE GLUTAMINASE"/>
    <property type="match status" value="1"/>
</dbReference>
<protein>
    <recommendedName>
        <fullName evidence="2">protein-glutamate methylesterase</fullName>
        <ecNumber evidence="2">3.1.1.61</ecNumber>
    </recommendedName>
</protein>
<feature type="non-terminal residue" evidence="5">
    <location>
        <position position="1"/>
    </location>
</feature>
<evidence type="ECO:0000313" key="5">
    <source>
        <dbReference type="EMBL" id="VAX21842.1"/>
    </source>
</evidence>
<dbReference type="SUPFAM" id="SSF52738">
    <property type="entry name" value="Methylesterase CheB, C-terminal domain"/>
    <property type="match status" value="1"/>
</dbReference>
<dbReference type="InterPro" id="IPR000673">
    <property type="entry name" value="Sig_transdc_resp-reg_Me-estase"/>
</dbReference>
<evidence type="ECO:0000256" key="1">
    <source>
        <dbReference type="ARBA" id="ARBA00022801"/>
    </source>
</evidence>
<feature type="domain" description="CheB-type methylesterase" evidence="4">
    <location>
        <begin position="1"/>
        <end position="180"/>
    </location>
</feature>